<sequence length="122" mass="12557">MRAAVADSDTDTALLPVDIVLRDEDWTGIALPVVIARSLTIRGAAERPVALDLGYLRGKARLANGTTLTLSGVVLANFRSGSAFQAPGLDILLPMLPGGAALVRGVGGAMVVEACFPLDVAM</sequence>
<dbReference type="AlphaFoldDB" id="A0A150FUQ2"/>
<comment type="caution">
    <text evidence="1">The sequence shown here is derived from an EMBL/GenBank/DDBJ whole genome shotgun (WGS) entry which is preliminary data.</text>
</comment>
<dbReference type="EMBL" id="LSYV01001386">
    <property type="protein sequence ID" value="KXZ40905.1"/>
    <property type="molecule type" value="Genomic_DNA"/>
</dbReference>
<proteinExistence type="predicted"/>
<protein>
    <submittedName>
        <fullName evidence="1">Uncharacterized protein</fullName>
    </submittedName>
</protein>
<name>A0A150FUQ2_GONPE</name>
<keyword evidence="2" id="KW-1185">Reference proteome</keyword>
<gene>
    <name evidence="1" type="ORF">GPECTOR_1393g606</name>
</gene>
<dbReference type="Proteomes" id="UP000075714">
    <property type="component" value="Unassembled WGS sequence"/>
</dbReference>
<reference evidence="2" key="1">
    <citation type="journal article" date="2016" name="Nat. Commun.">
        <title>The Gonium pectorale genome demonstrates co-option of cell cycle regulation during the evolution of multicellularity.</title>
        <authorList>
            <person name="Hanschen E.R."/>
            <person name="Marriage T.N."/>
            <person name="Ferris P.J."/>
            <person name="Hamaji T."/>
            <person name="Toyoda A."/>
            <person name="Fujiyama A."/>
            <person name="Neme R."/>
            <person name="Noguchi H."/>
            <person name="Minakuchi Y."/>
            <person name="Suzuki M."/>
            <person name="Kawai-Toyooka H."/>
            <person name="Smith D.R."/>
            <person name="Sparks H."/>
            <person name="Anderson J."/>
            <person name="Bakaric R."/>
            <person name="Luria V."/>
            <person name="Karger A."/>
            <person name="Kirschner M.W."/>
            <person name="Durand P.M."/>
            <person name="Michod R.E."/>
            <person name="Nozaki H."/>
            <person name="Olson B.J."/>
        </authorList>
    </citation>
    <scope>NUCLEOTIDE SEQUENCE [LARGE SCALE GENOMIC DNA]</scope>
    <source>
        <strain evidence="2">NIES-2863</strain>
    </source>
</reference>
<evidence type="ECO:0000313" key="1">
    <source>
        <dbReference type="EMBL" id="KXZ40905.1"/>
    </source>
</evidence>
<organism evidence="1 2">
    <name type="scientific">Gonium pectorale</name>
    <name type="common">Green alga</name>
    <dbReference type="NCBI Taxonomy" id="33097"/>
    <lineage>
        <taxon>Eukaryota</taxon>
        <taxon>Viridiplantae</taxon>
        <taxon>Chlorophyta</taxon>
        <taxon>core chlorophytes</taxon>
        <taxon>Chlorophyceae</taxon>
        <taxon>CS clade</taxon>
        <taxon>Chlamydomonadales</taxon>
        <taxon>Volvocaceae</taxon>
        <taxon>Gonium</taxon>
    </lineage>
</organism>
<evidence type="ECO:0000313" key="2">
    <source>
        <dbReference type="Proteomes" id="UP000075714"/>
    </source>
</evidence>
<accession>A0A150FUQ2</accession>